<evidence type="ECO:0000313" key="3">
    <source>
        <dbReference type="Proteomes" id="UP000612899"/>
    </source>
</evidence>
<keyword evidence="1" id="KW-1133">Transmembrane helix</keyword>
<dbReference type="AlphaFoldDB" id="A0A8J3QCZ4"/>
<sequence>MRSGLRAKDGLVHPDQVVAPGNASTPRRWTKLVTAIATIVGVISGAIAIYEFVNRDKGPAVFTGAVDTAAGMRGFLDFADEHDGQLVKLDLKCVYHDDQPMACVQQADPLEQAVTVLDLNDDPSCEPDRESACDGSVILYFFADRVADAQIDNGEFGAGSIVVRGYFNLAKRGNLGILPPSVTAIYLTAVPANEVGVTG</sequence>
<keyword evidence="3" id="KW-1185">Reference proteome</keyword>
<comment type="caution">
    <text evidence="2">The sequence shown here is derived from an EMBL/GenBank/DDBJ whole genome shotgun (WGS) entry which is preliminary data.</text>
</comment>
<accession>A0A8J3QCZ4</accession>
<keyword evidence="1" id="KW-0472">Membrane</keyword>
<gene>
    <name evidence="2" type="ORF">Rhe02_66950</name>
</gene>
<protein>
    <submittedName>
        <fullName evidence="2">Uncharacterized protein</fullName>
    </submittedName>
</protein>
<name>A0A8J3QCZ4_9ACTN</name>
<dbReference type="EMBL" id="BONY01000052">
    <property type="protein sequence ID" value="GIH08628.1"/>
    <property type="molecule type" value="Genomic_DNA"/>
</dbReference>
<dbReference type="Proteomes" id="UP000612899">
    <property type="component" value="Unassembled WGS sequence"/>
</dbReference>
<proteinExistence type="predicted"/>
<reference evidence="2" key="1">
    <citation type="submission" date="2021-01" db="EMBL/GenBank/DDBJ databases">
        <title>Whole genome shotgun sequence of Rhizocola hellebori NBRC 109834.</title>
        <authorList>
            <person name="Komaki H."/>
            <person name="Tamura T."/>
        </authorList>
    </citation>
    <scope>NUCLEOTIDE SEQUENCE</scope>
    <source>
        <strain evidence="2">NBRC 109834</strain>
    </source>
</reference>
<evidence type="ECO:0000313" key="2">
    <source>
        <dbReference type="EMBL" id="GIH08628.1"/>
    </source>
</evidence>
<keyword evidence="1" id="KW-0812">Transmembrane</keyword>
<feature type="transmembrane region" description="Helical" evidence="1">
    <location>
        <begin position="32"/>
        <end position="53"/>
    </location>
</feature>
<evidence type="ECO:0000256" key="1">
    <source>
        <dbReference type="SAM" id="Phobius"/>
    </source>
</evidence>
<organism evidence="2 3">
    <name type="scientific">Rhizocola hellebori</name>
    <dbReference type="NCBI Taxonomy" id="1392758"/>
    <lineage>
        <taxon>Bacteria</taxon>
        <taxon>Bacillati</taxon>
        <taxon>Actinomycetota</taxon>
        <taxon>Actinomycetes</taxon>
        <taxon>Micromonosporales</taxon>
        <taxon>Micromonosporaceae</taxon>
        <taxon>Rhizocola</taxon>
    </lineage>
</organism>